<proteinExistence type="predicted"/>
<evidence type="ECO:0000313" key="1">
    <source>
        <dbReference type="EMBL" id="KAJ7671208.1"/>
    </source>
</evidence>
<name>A0AAD7CZJ6_MYCRO</name>
<accession>A0AAD7CZJ6</accession>
<organism evidence="1 2">
    <name type="scientific">Mycena rosella</name>
    <name type="common">Pink bonnet</name>
    <name type="synonym">Agaricus rosellus</name>
    <dbReference type="NCBI Taxonomy" id="1033263"/>
    <lineage>
        <taxon>Eukaryota</taxon>
        <taxon>Fungi</taxon>
        <taxon>Dikarya</taxon>
        <taxon>Basidiomycota</taxon>
        <taxon>Agaricomycotina</taxon>
        <taxon>Agaricomycetes</taxon>
        <taxon>Agaricomycetidae</taxon>
        <taxon>Agaricales</taxon>
        <taxon>Marasmiineae</taxon>
        <taxon>Mycenaceae</taxon>
        <taxon>Mycena</taxon>
    </lineage>
</organism>
<reference evidence="1" key="1">
    <citation type="submission" date="2023-03" db="EMBL/GenBank/DDBJ databases">
        <title>Massive genome expansion in bonnet fungi (Mycena s.s.) driven by repeated elements and novel gene families across ecological guilds.</title>
        <authorList>
            <consortium name="Lawrence Berkeley National Laboratory"/>
            <person name="Harder C.B."/>
            <person name="Miyauchi S."/>
            <person name="Viragh M."/>
            <person name="Kuo A."/>
            <person name="Thoen E."/>
            <person name="Andreopoulos B."/>
            <person name="Lu D."/>
            <person name="Skrede I."/>
            <person name="Drula E."/>
            <person name="Henrissat B."/>
            <person name="Morin E."/>
            <person name="Kohler A."/>
            <person name="Barry K."/>
            <person name="LaButti K."/>
            <person name="Morin E."/>
            <person name="Salamov A."/>
            <person name="Lipzen A."/>
            <person name="Mereny Z."/>
            <person name="Hegedus B."/>
            <person name="Baldrian P."/>
            <person name="Stursova M."/>
            <person name="Weitz H."/>
            <person name="Taylor A."/>
            <person name="Grigoriev I.V."/>
            <person name="Nagy L.G."/>
            <person name="Martin F."/>
            <person name="Kauserud H."/>
        </authorList>
    </citation>
    <scope>NUCLEOTIDE SEQUENCE</scope>
    <source>
        <strain evidence="1">CBHHK067</strain>
    </source>
</reference>
<gene>
    <name evidence="1" type="ORF">B0H17DRAFT_1085256</name>
</gene>
<protein>
    <submittedName>
        <fullName evidence="1">Uncharacterized protein</fullName>
    </submittedName>
</protein>
<sequence length="318" mass="35896">MSSSTRMEPRLPPDLERDIFELDALENRRSVPRLLRVARRVKLWIEPLLYRVVFLSEGKAYPHGKVESDSENIVFTPLIMAAAIEQHPAWFFHTHARHLYIDCGAYSDPPTSIRFMDRDPMTPGERPGTPQERASMLAACTGVINVMLLNILEPQTLLPALSRMPLQQLQANLGSLFGDGADPAPVDFTVPLFANITHLAVFDDVTLRVTDWAQGLALLPRLTHVSFDFNGERRVPTPRPLFEAVLVHCTSLYVLVVLLTPDSGREALGLLVQHPRVAILDDHKTYDGGYDWYLGAHSRGDYWQRAETVITERRLTRA</sequence>
<comment type="caution">
    <text evidence="1">The sequence shown here is derived from an EMBL/GenBank/DDBJ whole genome shotgun (WGS) entry which is preliminary data.</text>
</comment>
<keyword evidence="2" id="KW-1185">Reference proteome</keyword>
<dbReference type="Proteomes" id="UP001221757">
    <property type="component" value="Unassembled WGS sequence"/>
</dbReference>
<dbReference type="AlphaFoldDB" id="A0AAD7CZJ6"/>
<dbReference type="EMBL" id="JARKIE010000174">
    <property type="protein sequence ID" value="KAJ7671208.1"/>
    <property type="molecule type" value="Genomic_DNA"/>
</dbReference>
<evidence type="ECO:0000313" key="2">
    <source>
        <dbReference type="Proteomes" id="UP001221757"/>
    </source>
</evidence>